<name>A0A5C6AV08_9BACT</name>
<protein>
    <recommendedName>
        <fullName evidence="5">DUF2141 domain-containing protein</fullName>
    </recommendedName>
</protein>
<evidence type="ECO:0000313" key="3">
    <source>
        <dbReference type="EMBL" id="TWU03845.1"/>
    </source>
</evidence>
<keyword evidence="2" id="KW-1133">Transmembrane helix</keyword>
<evidence type="ECO:0000256" key="1">
    <source>
        <dbReference type="SAM" id="MobiDB-lite"/>
    </source>
</evidence>
<reference evidence="3 4" key="1">
    <citation type="submission" date="2019-02" db="EMBL/GenBank/DDBJ databases">
        <title>Deep-cultivation of Planctomycetes and their phenomic and genomic characterization uncovers novel biology.</title>
        <authorList>
            <person name="Wiegand S."/>
            <person name="Jogler M."/>
            <person name="Boedeker C."/>
            <person name="Pinto D."/>
            <person name="Vollmers J."/>
            <person name="Rivas-Marin E."/>
            <person name="Kohn T."/>
            <person name="Peeters S.H."/>
            <person name="Heuer A."/>
            <person name="Rast P."/>
            <person name="Oberbeckmann S."/>
            <person name="Bunk B."/>
            <person name="Jeske O."/>
            <person name="Meyerdierks A."/>
            <person name="Storesund J.E."/>
            <person name="Kallscheuer N."/>
            <person name="Luecker S."/>
            <person name="Lage O.M."/>
            <person name="Pohl T."/>
            <person name="Merkel B.J."/>
            <person name="Hornburger P."/>
            <person name="Mueller R.-W."/>
            <person name="Bruemmer F."/>
            <person name="Labrenz M."/>
            <person name="Spormann A.M."/>
            <person name="Op Den Camp H."/>
            <person name="Overmann J."/>
            <person name="Amann R."/>
            <person name="Jetten M.S.M."/>
            <person name="Mascher T."/>
            <person name="Medema M.H."/>
            <person name="Devos D.P."/>
            <person name="Kaster A.-K."/>
            <person name="Ovreas L."/>
            <person name="Rohde M."/>
            <person name="Galperin M.Y."/>
            <person name="Jogler C."/>
        </authorList>
    </citation>
    <scope>NUCLEOTIDE SEQUENCE [LARGE SCALE GENOMIC DNA]</scope>
    <source>
        <strain evidence="3 4">Pla100</strain>
    </source>
</reference>
<dbReference type="AlphaFoldDB" id="A0A5C6AV08"/>
<dbReference type="OrthoDB" id="9788332at2"/>
<keyword evidence="4" id="KW-1185">Reference proteome</keyword>
<organism evidence="3 4">
    <name type="scientific">Neorhodopirellula pilleata</name>
    <dbReference type="NCBI Taxonomy" id="2714738"/>
    <lineage>
        <taxon>Bacteria</taxon>
        <taxon>Pseudomonadati</taxon>
        <taxon>Planctomycetota</taxon>
        <taxon>Planctomycetia</taxon>
        <taxon>Pirellulales</taxon>
        <taxon>Pirellulaceae</taxon>
        <taxon>Neorhodopirellula</taxon>
    </lineage>
</organism>
<feature type="transmembrane region" description="Helical" evidence="2">
    <location>
        <begin position="44"/>
        <end position="63"/>
    </location>
</feature>
<gene>
    <name evidence="3" type="ORF">Pla100_07800</name>
</gene>
<sequence>MKLSNEVETQAEPVVDTPKPTRFSSRGDVSWKTYSNQWQENHGTALMAFACGVFLLGCVLIYFQQNRFRPPAFPSADAIQSVQGNLISPSSGLENGESGSLAGATRTIVTGAAEGGSIRIAIYRTPESFNDPGQAIWKQAFEAGQDGQATYDIPNDVLAEPFAIAVYHDKNNNEKLDRNALGIPTERYGFSNAARGKLGPPTFEEALIDRPAEGEAIELEIW</sequence>
<dbReference type="InterPro" id="IPR018673">
    <property type="entry name" value="DUF2141"/>
</dbReference>
<evidence type="ECO:0008006" key="5">
    <source>
        <dbReference type="Google" id="ProtNLM"/>
    </source>
</evidence>
<comment type="caution">
    <text evidence="3">The sequence shown here is derived from an EMBL/GenBank/DDBJ whole genome shotgun (WGS) entry which is preliminary data.</text>
</comment>
<dbReference type="RefSeq" id="WP_146576281.1">
    <property type="nucleotide sequence ID" value="NZ_SJPM01000001.1"/>
</dbReference>
<keyword evidence="2" id="KW-0812">Transmembrane</keyword>
<dbReference type="Pfam" id="PF09912">
    <property type="entry name" value="DUF2141"/>
    <property type="match status" value="1"/>
</dbReference>
<proteinExistence type="predicted"/>
<accession>A0A5C6AV08</accession>
<feature type="region of interest" description="Disordered" evidence="1">
    <location>
        <begin position="1"/>
        <end position="23"/>
    </location>
</feature>
<keyword evidence="2" id="KW-0472">Membrane</keyword>
<evidence type="ECO:0000313" key="4">
    <source>
        <dbReference type="Proteomes" id="UP000316213"/>
    </source>
</evidence>
<dbReference type="Proteomes" id="UP000316213">
    <property type="component" value="Unassembled WGS sequence"/>
</dbReference>
<dbReference type="EMBL" id="SJPM01000001">
    <property type="protein sequence ID" value="TWU03845.1"/>
    <property type="molecule type" value="Genomic_DNA"/>
</dbReference>
<evidence type="ECO:0000256" key="2">
    <source>
        <dbReference type="SAM" id="Phobius"/>
    </source>
</evidence>